<protein>
    <recommendedName>
        <fullName evidence="4">SH3 domain-containing protein</fullName>
    </recommendedName>
</protein>
<keyword evidence="1" id="KW-0732">Signal</keyword>
<proteinExistence type="predicted"/>
<organism evidence="2 3">
    <name type="scientific">Desulfomonile tiedjei</name>
    <dbReference type="NCBI Taxonomy" id="2358"/>
    <lineage>
        <taxon>Bacteria</taxon>
        <taxon>Pseudomonadati</taxon>
        <taxon>Thermodesulfobacteriota</taxon>
        <taxon>Desulfomonilia</taxon>
        <taxon>Desulfomonilales</taxon>
        <taxon>Desulfomonilaceae</taxon>
        <taxon>Desulfomonile</taxon>
    </lineage>
</organism>
<feature type="chain" id="PRO_5039689698" description="SH3 domain-containing protein" evidence="1">
    <location>
        <begin position="19"/>
        <end position="145"/>
    </location>
</feature>
<reference evidence="2" key="1">
    <citation type="submission" date="2020-07" db="EMBL/GenBank/DDBJ databases">
        <title>Huge and variable diversity of episymbiotic CPR bacteria and DPANN archaea in groundwater ecosystems.</title>
        <authorList>
            <person name="He C.Y."/>
            <person name="Keren R."/>
            <person name="Whittaker M."/>
            <person name="Farag I.F."/>
            <person name="Doudna J."/>
            <person name="Cate J.H.D."/>
            <person name="Banfield J.F."/>
        </authorList>
    </citation>
    <scope>NUCLEOTIDE SEQUENCE</scope>
    <source>
        <strain evidence="2">NC_groundwater_1664_Pr3_B-0.1um_52_9</strain>
    </source>
</reference>
<evidence type="ECO:0000256" key="1">
    <source>
        <dbReference type="SAM" id="SignalP"/>
    </source>
</evidence>
<dbReference type="AlphaFoldDB" id="A0A9D6V0K2"/>
<name>A0A9D6V0K2_9BACT</name>
<sequence length="145" mass="16996">MRRMLAFLLLLIAIPAHAEEFGIAENSLNDYRAVRYENVYTKVPTTGKLVSIKIDGGKTYYICREKSGYVIYNLEFRPMAGFKEKIRQELRESGRNWNRAHPDDLLYTKELGDSELRRKLSKYTEAVWVRNEIIIPEPKKQPGRE</sequence>
<evidence type="ECO:0008006" key="4">
    <source>
        <dbReference type="Google" id="ProtNLM"/>
    </source>
</evidence>
<feature type="signal peptide" evidence="1">
    <location>
        <begin position="1"/>
        <end position="18"/>
    </location>
</feature>
<gene>
    <name evidence="2" type="ORF">HY912_06555</name>
</gene>
<evidence type="ECO:0000313" key="3">
    <source>
        <dbReference type="Proteomes" id="UP000807825"/>
    </source>
</evidence>
<dbReference type="Proteomes" id="UP000807825">
    <property type="component" value="Unassembled WGS sequence"/>
</dbReference>
<evidence type="ECO:0000313" key="2">
    <source>
        <dbReference type="EMBL" id="MBI5249137.1"/>
    </source>
</evidence>
<accession>A0A9D6V0K2</accession>
<dbReference type="EMBL" id="JACRDE010000184">
    <property type="protein sequence ID" value="MBI5249137.1"/>
    <property type="molecule type" value="Genomic_DNA"/>
</dbReference>
<comment type="caution">
    <text evidence="2">The sequence shown here is derived from an EMBL/GenBank/DDBJ whole genome shotgun (WGS) entry which is preliminary data.</text>
</comment>